<keyword evidence="2" id="KW-1185">Reference proteome</keyword>
<dbReference type="AlphaFoldDB" id="E6W6T6"/>
<dbReference type="EMBL" id="CP002432">
    <property type="protein sequence ID" value="ADU66179.1"/>
    <property type="molecule type" value="Genomic_DNA"/>
</dbReference>
<accession>E6W6T6</accession>
<dbReference type="Proteomes" id="UP000002572">
    <property type="component" value="Chromosome"/>
</dbReference>
<evidence type="ECO:0000313" key="2">
    <source>
        <dbReference type="Proteomes" id="UP000002572"/>
    </source>
</evidence>
<dbReference type="HOGENOM" id="CLU_2787065_0_0_0"/>
<organism evidence="1 2">
    <name type="scientific">Desulfurispirillum indicum (strain ATCC BAA-1389 / DSM 22839 / S5)</name>
    <dbReference type="NCBI Taxonomy" id="653733"/>
    <lineage>
        <taxon>Bacteria</taxon>
        <taxon>Pseudomonadati</taxon>
        <taxon>Chrysiogenota</taxon>
        <taxon>Chrysiogenia</taxon>
        <taxon>Chrysiogenales</taxon>
        <taxon>Chrysiogenaceae</taxon>
        <taxon>Desulfurispirillum</taxon>
    </lineage>
</organism>
<reference evidence="1 2" key="1">
    <citation type="submission" date="2010-12" db="EMBL/GenBank/DDBJ databases">
        <title>Complete sequence of Desulfurispirillum indicum S5.</title>
        <authorList>
            <consortium name="US DOE Joint Genome Institute"/>
            <person name="Lucas S."/>
            <person name="Copeland A."/>
            <person name="Lapidus A."/>
            <person name="Cheng J.-F."/>
            <person name="Goodwin L."/>
            <person name="Pitluck S."/>
            <person name="Chertkov O."/>
            <person name="Held B."/>
            <person name="Detter J.C."/>
            <person name="Han C."/>
            <person name="Tapia R."/>
            <person name="Land M."/>
            <person name="Hauser L."/>
            <person name="Kyrpides N."/>
            <person name="Ivanova N."/>
            <person name="Mikhailova N."/>
            <person name="Haggblom M."/>
            <person name="Rauschenbach I."/>
            <person name="Bini E."/>
            <person name="Woyke T."/>
        </authorList>
    </citation>
    <scope>NUCLEOTIDE SEQUENCE [LARGE SCALE GENOMIC DNA]</scope>
    <source>
        <strain evidence="2">ATCC BAA-1389 / DSM 22839 / S5</strain>
    </source>
</reference>
<gene>
    <name evidence="1" type="ordered locus">Selin_1445</name>
</gene>
<dbReference type="STRING" id="653733.Selin_1445"/>
<proteinExistence type="predicted"/>
<evidence type="ECO:0000313" key="1">
    <source>
        <dbReference type="EMBL" id="ADU66179.1"/>
    </source>
</evidence>
<dbReference type="KEGG" id="din:Selin_1445"/>
<sequence>MVKQNEKDFYAGICVALQIVAQRGECVIWREIAGSVSEERLRKYVTEIEPTEYEVAGFSRFAKTELGW</sequence>
<name>E6W6T6_DESIS</name>
<dbReference type="OrthoDB" id="9966521at2"/>
<dbReference type="RefSeq" id="WP_013506060.1">
    <property type="nucleotide sequence ID" value="NC_014836.1"/>
</dbReference>
<protein>
    <submittedName>
        <fullName evidence="1">Uncharacterized protein</fullName>
    </submittedName>
</protein>
<dbReference type="InParanoid" id="E6W6T6"/>